<dbReference type="SUPFAM" id="SSF53756">
    <property type="entry name" value="UDP-Glycosyltransferase/glycogen phosphorylase"/>
    <property type="match status" value="1"/>
</dbReference>
<feature type="transmembrane region" description="Helical" evidence="1">
    <location>
        <begin position="71"/>
        <end position="95"/>
    </location>
</feature>
<dbReference type="RefSeq" id="WP_064490470.1">
    <property type="nucleotide sequence ID" value="NZ_JACENW010000006.1"/>
</dbReference>
<accession>A0A7M1VNT5</accession>
<keyword evidence="1" id="KW-0472">Membrane</keyword>
<proteinExistence type="predicted"/>
<dbReference type="AlphaFoldDB" id="A0A7M1VNT5"/>
<gene>
    <name evidence="2" type="ORF">VP356_00015</name>
</gene>
<keyword evidence="1" id="KW-0812">Transmembrane</keyword>
<keyword evidence="1" id="KW-1133">Transmembrane helix</keyword>
<evidence type="ECO:0000313" key="2">
    <source>
        <dbReference type="EMBL" id="QOS16189.1"/>
    </source>
</evidence>
<protein>
    <recommendedName>
        <fullName evidence="3">Glycosyltransferase</fullName>
    </recommendedName>
</protein>
<dbReference type="EMBL" id="MT898044">
    <property type="protein sequence ID" value="QOS16189.1"/>
    <property type="molecule type" value="Genomic_DNA"/>
</dbReference>
<sequence length="352" mass="40562">MKILIWGEYSGFGRSLKKGFREIGLDCDVFSPTGDNWKDISVDISLKKNNKIGKIIELIRLIPTFLKYDRIIYMNPSFLGFANAGPLFILLFFLFRKKTYLLACGADRAYITAGEKGVLKRWVYTGISYPRPNFYSTWKDKLAHHLCAMSVKKIVPIMYDYELAWKNTYYAKKLTKVIPLACEVPEVRINPKITNYNRIVILHGRTRPEIKGSDEILKALQKVKETYNNVEIISPYQLPQKEYLDLMLNVDIAVDQCKSNSYGMNGVYSMLRGHILVSSFDEKARDKITNGAEAPVYDIVEDEDVIFDVVSALIKRTDLDKLKEMTINYAYNYHDPSLIAKKYIEIVFDESC</sequence>
<name>A0A7M1VNT5_VIBPH</name>
<organism evidence="2">
    <name type="scientific">Vibrio parahaemolyticus</name>
    <dbReference type="NCBI Taxonomy" id="670"/>
    <lineage>
        <taxon>Bacteria</taxon>
        <taxon>Pseudomonadati</taxon>
        <taxon>Pseudomonadota</taxon>
        <taxon>Gammaproteobacteria</taxon>
        <taxon>Vibrionales</taxon>
        <taxon>Vibrionaceae</taxon>
        <taxon>Vibrio</taxon>
    </lineage>
</organism>
<evidence type="ECO:0008006" key="3">
    <source>
        <dbReference type="Google" id="ProtNLM"/>
    </source>
</evidence>
<evidence type="ECO:0000256" key="1">
    <source>
        <dbReference type="SAM" id="Phobius"/>
    </source>
</evidence>
<reference evidence="2" key="1">
    <citation type="submission" date="2020-08" db="EMBL/GenBank/DDBJ databases">
        <title>Genetic structure, function and evolution of capsule biosynthesis loci in Vibrio parahaemolyticus.</title>
        <authorList>
            <person name="Li L."/>
            <person name="Bian S."/>
        </authorList>
    </citation>
    <scope>NUCLEOTIDE SEQUENCE</scope>
    <source>
        <strain evidence="2">VP356</strain>
    </source>
</reference>